<dbReference type="Proteomes" id="UP000013783">
    <property type="component" value="Unassembled WGS sequence"/>
</dbReference>
<reference evidence="2 4" key="1">
    <citation type="submission" date="2013-02" db="EMBL/GenBank/DDBJ databases">
        <title>The Genome Sequence of Enterococcus malodoratus ATCC_43197.</title>
        <authorList>
            <consortium name="The Broad Institute Genome Sequencing Platform"/>
            <consortium name="The Broad Institute Genome Sequencing Center for Infectious Disease"/>
            <person name="Earl A.M."/>
            <person name="Gilmore M.S."/>
            <person name="Lebreton F."/>
            <person name="Walker B."/>
            <person name="Young S.K."/>
            <person name="Zeng Q."/>
            <person name="Gargeya S."/>
            <person name="Fitzgerald M."/>
            <person name="Haas B."/>
            <person name="Abouelleil A."/>
            <person name="Alvarado L."/>
            <person name="Arachchi H.M."/>
            <person name="Berlin A.M."/>
            <person name="Chapman S.B."/>
            <person name="Dewar J."/>
            <person name="Goldberg J."/>
            <person name="Griggs A."/>
            <person name="Gujja S."/>
            <person name="Hansen M."/>
            <person name="Howarth C."/>
            <person name="Imamovic A."/>
            <person name="Larimer J."/>
            <person name="McCowan C."/>
            <person name="Murphy C."/>
            <person name="Neiman D."/>
            <person name="Pearson M."/>
            <person name="Priest M."/>
            <person name="Roberts A."/>
            <person name="Saif S."/>
            <person name="Shea T."/>
            <person name="Sisk P."/>
            <person name="Sykes S."/>
            <person name="Wortman J."/>
            <person name="Nusbaum C."/>
            <person name="Birren B."/>
        </authorList>
    </citation>
    <scope>NUCLEOTIDE SEQUENCE [LARGE SCALE GENOMIC DNA]</scope>
    <source>
        <strain evidence="2 4">ATCC 43197</strain>
    </source>
</reference>
<feature type="region of interest" description="Disordered" evidence="1">
    <location>
        <begin position="197"/>
        <end position="331"/>
    </location>
</feature>
<gene>
    <name evidence="3" type="ORF">I585_01320</name>
    <name evidence="2" type="ORF">UAI_04419</name>
</gene>
<evidence type="ECO:0000313" key="5">
    <source>
        <dbReference type="Proteomes" id="UP000014148"/>
    </source>
</evidence>
<name>R2QKE2_9ENTE</name>
<feature type="compositionally biased region" description="Basic and acidic residues" evidence="1">
    <location>
        <begin position="298"/>
        <end position="320"/>
    </location>
</feature>
<keyword evidence="5" id="KW-1185">Reference proteome</keyword>
<feature type="compositionally biased region" description="Basic residues" evidence="1">
    <location>
        <begin position="321"/>
        <end position="331"/>
    </location>
</feature>
<dbReference type="STRING" id="71451.RV07_GL003139"/>
<comment type="caution">
    <text evidence="2">The sequence shown here is derived from an EMBL/GenBank/DDBJ whole genome shotgun (WGS) entry which is preliminary data.</text>
</comment>
<evidence type="ECO:0000313" key="4">
    <source>
        <dbReference type="Proteomes" id="UP000013783"/>
    </source>
</evidence>
<reference evidence="3 5" key="2">
    <citation type="submission" date="2013-03" db="EMBL/GenBank/DDBJ databases">
        <title>The Genome Sequence of Enterococcus malodoratus ATCC_43197 (PacBio/Illumina hybrid assembly).</title>
        <authorList>
            <consortium name="The Broad Institute Genomics Platform"/>
            <consortium name="The Broad Institute Genome Sequencing Center for Infectious Disease"/>
            <person name="Earl A."/>
            <person name="Russ C."/>
            <person name="Gilmore M."/>
            <person name="Surin D."/>
            <person name="Walker B."/>
            <person name="Young S."/>
            <person name="Zeng Q."/>
            <person name="Gargeya S."/>
            <person name="Fitzgerald M."/>
            <person name="Haas B."/>
            <person name="Abouelleil A."/>
            <person name="Allen A.W."/>
            <person name="Alvarado L."/>
            <person name="Arachchi H.M."/>
            <person name="Berlin A.M."/>
            <person name="Chapman S.B."/>
            <person name="Gainer-Dewar J."/>
            <person name="Goldberg J."/>
            <person name="Griggs A."/>
            <person name="Gujja S."/>
            <person name="Hansen M."/>
            <person name="Howarth C."/>
            <person name="Imamovic A."/>
            <person name="Ireland A."/>
            <person name="Larimer J."/>
            <person name="McCowan C."/>
            <person name="Murphy C."/>
            <person name="Pearson M."/>
            <person name="Poon T.W."/>
            <person name="Priest M."/>
            <person name="Roberts A."/>
            <person name="Saif S."/>
            <person name="Shea T."/>
            <person name="Sisk P."/>
            <person name="Sykes S."/>
            <person name="Wortman J."/>
            <person name="Nusbaum C."/>
            <person name="Birren B."/>
        </authorList>
    </citation>
    <scope>NUCLEOTIDE SEQUENCE [LARGE SCALE GENOMIC DNA]</scope>
    <source>
        <strain evidence="3 5">ATCC 43197</strain>
    </source>
</reference>
<dbReference type="AlphaFoldDB" id="R2QKE2"/>
<evidence type="ECO:0000256" key="1">
    <source>
        <dbReference type="SAM" id="MobiDB-lite"/>
    </source>
</evidence>
<dbReference type="Proteomes" id="UP000014148">
    <property type="component" value="Unassembled WGS sequence"/>
</dbReference>
<dbReference type="PATRIC" id="fig|1158601.3.peg.4387"/>
<dbReference type="EMBL" id="AJAK01000031">
    <property type="protein sequence ID" value="EOH72135.1"/>
    <property type="molecule type" value="Genomic_DNA"/>
</dbReference>
<evidence type="ECO:0000313" key="3">
    <source>
        <dbReference type="EMBL" id="EOT69841.1"/>
    </source>
</evidence>
<evidence type="ECO:0000313" key="2">
    <source>
        <dbReference type="EMBL" id="EOH72135.1"/>
    </source>
</evidence>
<dbReference type="eggNOG" id="ENOG5032E0J">
    <property type="taxonomic scope" value="Bacteria"/>
</dbReference>
<accession>R2QKE2</accession>
<organism evidence="2 4">
    <name type="scientific">Enterococcus malodoratus ATCC 43197</name>
    <dbReference type="NCBI Taxonomy" id="1158601"/>
    <lineage>
        <taxon>Bacteria</taxon>
        <taxon>Bacillati</taxon>
        <taxon>Bacillota</taxon>
        <taxon>Bacilli</taxon>
        <taxon>Lactobacillales</taxon>
        <taxon>Enterococcaceae</taxon>
        <taxon>Enterococcus</taxon>
    </lineage>
</organism>
<dbReference type="RefSeq" id="WP_010743189.1">
    <property type="nucleotide sequence ID" value="NZ_KB946253.1"/>
</dbReference>
<protein>
    <submittedName>
        <fullName evidence="2">Uncharacterized protein</fullName>
    </submittedName>
</protein>
<dbReference type="EMBL" id="ASWA01000002">
    <property type="protein sequence ID" value="EOT69841.1"/>
    <property type="molecule type" value="Genomic_DNA"/>
</dbReference>
<sequence>MGGLKLERRQIFGMKKESLFKRVVKYFEQTKNVSEIVEVVVAIIVRDAICGGETFAGMFKELIRDLYFTANPNDTLRRFSPYFEEYFSHNEWQTVKKRLYKNKNFYECTKEARSYKDYLEQEATLDIRQEQHIYCVESFFEDSNGKRHKLTIRDTDPNQSEEVIVNALRILTTLSIFSKDGVRQFAKFVNYVGSGKTTTTSYDTRRKEPAESVQETDSTSKKEQKQTQRKKATATVNKEVPPKKTSKMTPQEIADMVDARYPMPGEVPLNNPNDSAESAKMSAAALMQKPDTSYMRYAKSEEQVQKGREEKRTKKTVDKKLGKKKKRSKKR</sequence>
<dbReference type="OrthoDB" id="2195128at2"/>
<proteinExistence type="predicted"/>